<gene>
    <name evidence="1" type="ORF">MNBD_GAMMA03-927</name>
</gene>
<proteinExistence type="predicted"/>
<reference evidence="1" key="1">
    <citation type="submission" date="2018-06" db="EMBL/GenBank/DDBJ databases">
        <authorList>
            <person name="Zhirakovskaya E."/>
        </authorList>
    </citation>
    <scope>NUCLEOTIDE SEQUENCE</scope>
</reference>
<sequence length="250" mass="28786">MTKVPSIVEKRLKTEIPKFQKILKHAQQRDINEADTVAIISDMLERVFGFDKYEDVTREFAIKNTYVDLAIKTGKEIDYLIEAKSIGTTLKELHLKQAIDYAANKGVQWTILTNGINWQIHRVTVDGKVTNEKIFEFNFLEISNRNSDHLNTLFMLCKKAISKGLINEFYEQAQCFNKYVIGTILQTEAIAKPIRTLLRKLNPGLKVDIHDIQEMISNDVLKRELVESDNNDGQALIKKTKSKLTKLFKK</sequence>
<protein>
    <submittedName>
        <fullName evidence="1">Uncharacterized protein</fullName>
    </submittedName>
</protein>
<name>A0A3B0WEA3_9ZZZZ</name>
<dbReference type="AlphaFoldDB" id="A0A3B0WEA3"/>
<evidence type="ECO:0000313" key="1">
    <source>
        <dbReference type="EMBL" id="VAW49552.1"/>
    </source>
</evidence>
<accession>A0A3B0WEA3</accession>
<dbReference type="EMBL" id="UOFC01000289">
    <property type="protein sequence ID" value="VAW49552.1"/>
    <property type="molecule type" value="Genomic_DNA"/>
</dbReference>
<organism evidence="1">
    <name type="scientific">hydrothermal vent metagenome</name>
    <dbReference type="NCBI Taxonomy" id="652676"/>
    <lineage>
        <taxon>unclassified sequences</taxon>
        <taxon>metagenomes</taxon>
        <taxon>ecological metagenomes</taxon>
    </lineage>
</organism>